<dbReference type="PANTHER" id="PTHR43537:SF5">
    <property type="entry name" value="UXU OPERON TRANSCRIPTIONAL REGULATOR"/>
    <property type="match status" value="1"/>
</dbReference>
<gene>
    <name evidence="5" type="ORF">STRTUCAR8_00629</name>
</gene>
<dbReference type="PROSITE" id="PS50949">
    <property type="entry name" value="HTH_GNTR"/>
    <property type="match status" value="1"/>
</dbReference>
<dbReference type="Proteomes" id="UP000010931">
    <property type="component" value="Unassembled WGS sequence"/>
</dbReference>
<name>L7F8J2_STRT8</name>
<evidence type="ECO:0000259" key="4">
    <source>
        <dbReference type="PROSITE" id="PS50949"/>
    </source>
</evidence>
<dbReference type="GeneID" id="97403519"/>
<evidence type="ECO:0000313" key="6">
    <source>
        <dbReference type="Proteomes" id="UP000010931"/>
    </source>
</evidence>
<dbReference type="InterPro" id="IPR036390">
    <property type="entry name" value="WH_DNA-bd_sf"/>
</dbReference>
<dbReference type="EMBL" id="AEJB01000283">
    <property type="protein sequence ID" value="ELP67439.1"/>
    <property type="molecule type" value="Genomic_DNA"/>
</dbReference>
<accession>L7F8J2</accession>
<dbReference type="InterPro" id="IPR000524">
    <property type="entry name" value="Tscrpt_reg_HTH_GntR"/>
</dbReference>
<comment type="caution">
    <text evidence="5">The sequence shown here is derived from an EMBL/GenBank/DDBJ whole genome shotgun (WGS) entry which is preliminary data.</text>
</comment>
<dbReference type="SMART" id="SM00345">
    <property type="entry name" value="HTH_GNTR"/>
    <property type="match status" value="1"/>
</dbReference>
<keyword evidence="3" id="KW-0804">Transcription</keyword>
<feature type="domain" description="HTH gntR-type" evidence="4">
    <location>
        <begin position="17"/>
        <end position="84"/>
    </location>
</feature>
<organism evidence="5 6">
    <name type="scientific">Streptomyces turgidiscabies (strain Car8)</name>
    <dbReference type="NCBI Taxonomy" id="698760"/>
    <lineage>
        <taxon>Bacteria</taxon>
        <taxon>Bacillati</taxon>
        <taxon>Actinomycetota</taxon>
        <taxon>Actinomycetes</taxon>
        <taxon>Kitasatosporales</taxon>
        <taxon>Streptomycetaceae</taxon>
        <taxon>Streptomyces</taxon>
    </lineage>
</organism>
<protein>
    <submittedName>
        <fullName evidence="5">Transcriptional regulator, GntR family</fullName>
    </submittedName>
</protein>
<dbReference type="AlphaFoldDB" id="L7F8J2"/>
<dbReference type="GO" id="GO:0003700">
    <property type="term" value="F:DNA-binding transcription factor activity"/>
    <property type="evidence" value="ECO:0007669"/>
    <property type="project" value="InterPro"/>
</dbReference>
<dbReference type="GO" id="GO:0003677">
    <property type="term" value="F:DNA binding"/>
    <property type="evidence" value="ECO:0007669"/>
    <property type="project" value="UniProtKB-KW"/>
</dbReference>
<dbReference type="PATRIC" id="fig|698760.3.peg.3817"/>
<dbReference type="Gene3D" id="1.20.120.530">
    <property type="entry name" value="GntR ligand-binding domain-like"/>
    <property type="match status" value="1"/>
</dbReference>
<evidence type="ECO:0000256" key="1">
    <source>
        <dbReference type="ARBA" id="ARBA00023015"/>
    </source>
</evidence>
<dbReference type="InterPro" id="IPR036388">
    <property type="entry name" value="WH-like_DNA-bd_sf"/>
</dbReference>
<dbReference type="PRINTS" id="PR00035">
    <property type="entry name" value="HTHGNTR"/>
</dbReference>
<reference evidence="5 6" key="1">
    <citation type="journal article" date="2011" name="Plasmid">
        <title>Streptomyces turgidiscabies Car8 contains a modular pathogenicity island that shares virulence genes with other actinobacterial plant pathogens.</title>
        <authorList>
            <person name="Huguet-Tapia J.C."/>
            <person name="Badger J.H."/>
            <person name="Loria R."/>
            <person name="Pettis G.S."/>
        </authorList>
    </citation>
    <scope>NUCLEOTIDE SEQUENCE [LARGE SCALE GENOMIC DNA]</scope>
    <source>
        <strain evidence="5 6">Car8</strain>
    </source>
</reference>
<evidence type="ECO:0000313" key="5">
    <source>
        <dbReference type="EMBL" id="ELP67439.1"/>
    </source>
</evidence>
<evidence type="ECO:0000256" key="2">
    <source>
        <dbReference type="ARBA" id="ARBA00023125"/>
    </source>
</evidence>
<keyword evidence="1" id="KW-0805">Transcription regulation</keyword>
<evidence type="ECO:0000256" key="3">
    <source>
        <dbReference type="ARBA" id="ARBA00023163"/>
    </source>
</evidence>
<dbReference type="InterPro" id="IPR008920">
    <property type="entry name" value="TF_FadR/GntR_C"/>
</dbReference>
<dbReference type="Pfam" id="PF00392">
    <property type="entry name" value="GntR"/>
    <property type="match status" value="1"/>
</dbReference>
<dbReference type="RefSeq" id="WP_006377427.1">
    <property type="nucleotide sequence ID" value="NZ_AEJB01000283.1"/>
</dbReference>
<dbReference type="SUPFAM" id="SSF46785">
    <property type="entry name" value="Winged helix' DNA-binding domain"/>
    <property type="match status" value="1"/>
</dbReference>
<dbReference type="Gene3D" id="1.10.10.10">
    <property type="entry name" value="Winged helix-like DNA-binding domain superfamily/Winged helix DNA-binding domain"/>
    <property type="match status" value="1"/>
</dbReference>
<keyword evidence="6" id="KW-1185">Reference proteome</keyword>
<dbReference type="Pfam" id="PF07729">
    <property type="entry name" value="FCD"/>
    <property type="match status" value="1"/>
</dbReference>
<proteinExistence type="predicted"/>
<dbReference type="PANTHER" id="PTHR43537">
    <property type="entry name" value="TRANSCRIPTIONAL REGULATOR, GNTR FAMILY"/>
    <property type="match status" value="1"/>
</dbReference>
<sequence length="234" mass="25963">MPPRQPSTSASSSPPTSQAVTRVANGIKQMIMSGDLLPGRQIRQEHMAAAFGVSRLPVREALRQLVADGLVVHEHHVGFAVARLSRAEFDQVYLMRRLLETEVLRSLPQPTARRLAEIEALAEEIEHAATSVDLPRMRALNSQFHFAVFDLSDLKLVVGEIRRIWTWALPYHSVSLYDDAGRARILDEHREMVTALRTGDTERLVDLMDAHRAGSEAQLNLLLEAGAVAHPSAS</sequence>
<dbReference type="STRING" id="85558.T45_07129"/>
<dbReference type="InterPro" id="IPR011711">
    <property type="entry name" value="GntR_C"/>
</dbReference>
<dbReference type="SMART" id="SM00895">
    <property type="entry name" value="FCD"/>
    <property type="match status" value="1"/>
</dbReference>
<dbReference type="CDD" id="cd07377">
    <property type="entry name" value="WHTH_GntR"/>
    <property type="match status" value="1"/>
</dbReference>
<dbReference type="SUPFAM" id="SSF48008">
    <property type="entry name" value="GntR ligand-binding domain-like"/>
    <property type="match status" value="1"/>
</dbReference>
<keyword evidence="2" id="KW-0238">DNA-binding</keyword>